<dbReference type="KEGG" id="abri:DFR85_02020"/>
<keyword evidence="2" id="KW-0378">Hydrolase</keyword>
<dbReference type="InterPro" id="IPR001375">
    <property type="entry name" value="Peptidase_S9_cat"/>
</dbReference>
<dbReference type="OrthoDB" id="111592at2157"/>
<protein>
    <submittedName>
        <fullName evidence="2">Dipeptidyl aminopeptidase</fullName>
    </submittedName>
</protein>
<dbReference type="Gene3D" id="3.40.50.1820">
    <property type="entry name" value="alpha/beta hydrolase"/>
    <property type="match status" value="1"/>
</dbReference>
<keyword evidence="3" id="KW-1185">Reference proteome</keyword>
<dbReference type="Proteomes" id="UP000248044">
    <property type="component" value="Chromosome"/>
</dbReference>
<dbReference type="GO" id="GO:0008236">
    <property type="term" value="F:serine-type peptidase activity"/>
    <property type="evidence" value="ECO:0007669"/>
    <property type="project" value="InterPro"/>
</dbReference>
<organism evidence="2 3">
    <name type="scientific">Acidianus brierleyi</name>
    <dbReference type="NCBI Taxonomy" id="41673"/>
    <lineage>
        <taxon>Archaea</taxon>
        <taxon>Thermoproteota</taxon>
        <taxon>Thermoprotei</taxon>
        <taxon>Sulfolobales</taxon>
        <taxon>Sulfolobaceae</taxon>
        <taxon>Acidianus</taxon>
    </lineage>
</organism>
<proteinExistence type="predicted"/>
<evidence type="ECO:0000259" key="1">
    <source>
        <dbReference type="Pfam" id="PF00326"/>
    </source>
</evidence>
<name>A0A2U9IC29_9CREN</name>
<dbReference type="InterPro" id="IPR029058">
    <property type="entry name" value="AB_hydrolase_fold"/>
</dbReference>
<dbReference type="RefSeq" id="WP_110269451.1">
    <property type="nucleotide sequence ID" value="NZ_CP029289.2"/>
</dbReference>
<keyword evidence="2" id="KW-0031">Aminopeptidase</keyword>
<dbReference type="EMBL" id="CP029289">
    <property type="protein sequence ID" value="AWR93567.1"/>
    <property type="molecule type" value="Genomic_DNA"/>
</dbReference>
<dbReference type="GO" id="GO:0006508">
    <property type="term" value="P:proteolysis"/>
    <property type="evidence" value="ECO:0007669"/>
    <property type="project" value="InterPro"/>
</dbReference>
<sequence length="191" mass="21584">MRILVLHGKGSSPDKIKWLSKPLEEFGEIIVPDFDYEVKEGVEKALKYDFDCIAGHSRGGTIALMSSALTGKCCIAVSAPSDRVEQMKYLSSFPQDSIQYRNYLDLSKISIEDLKKYSPINYADKLHNVLLIHGKNDNIVSPTHSINLCNKIKENGGKCELYLIEMKHSPPMDKYSELAGIIKKWVKTQIY</sequence>
<dbReference type="GeneID" id="36830894"/>
<dbReference type="GO" id="GO:0004177">
    <property type="term" value="F:aminopeptidase activity"/>
    <property type="evidence" value="ECO:0007669"/>
    <property type="project" value="UniProtKB-KW"/>
</dbReference>
<reference evidence="2 3" key="1">
    <citation type="submission" date="2018-05" db="EMBL/GenBank/DDBJ databases">
        <title>Complete Genome Sequences of Extremely Thermoacidophilic, Metal-Mobilizing Type-Strain Members of the Archaeal Family Sulfolobaceae: Acidianus brierleyi DSM-1651T, Acidianus sulfidivorans DSM-18786T, Metallosphaera hakonensis DSM-7519T, and Metallosphaera prunae DSM-10039T.</title>
        <authorList>
            <person name="Counts J.A."/>
            <person name="Kelly R.M."/>
        </authorList>
    </citation>
    <scope>NUCLEOTIDE SEQUENCE [LARGE SCALE GENOMIC DNA]</scope>
    <source>
        <strain evidence="2 3">DSM 1651</strain>
    </source>
</reference>
<accession>A0A2U9IC29</accession>
<feature type="domain" description="Peptidase S9 prolyl oligopeptidase catalytic" evidence="1">
    <location>
        <begin position="5"/>
        <end position="166"/>
    </location>
</feature>
<dbReference type="AlphaFoldDB" id="A0A2U9IC29"/>
<dbReference type="Pfam" id="PF00326">
    <property type="entry name" value="Peptidase_S9"/>
    <property type="match status" value="1"/>
</dbReference>
<evidence type="ECO:0000313" key="3">
    <source>
        <dbReference type="Proteomes" id="UP000248044"/>
    </source>
</evidence>
<dbReference type="SUPFAM" id="SSF53474">
    <property type="entry name" value="alpha/beta-Hydrolases"/>
    <property type="match status" value="1"/>
</dbReference>
<gene>
    <name evidence="2" type="ORF">DFR85_02020</name>
</gene>
<evidence type="ECO:0000313" key="2">
    <source>
        <dbReference type="EMBL" id="AWR93567.1"/>
    </source>
</evidence>
<keyword evidence="2" id="KW-0645">Protease</keyword>